<dbReference type="PANTHER" id="PTHR48112">
    <property type="entry name" value="HIGH MOBILITY GROUP PROTEIN DSP1"/>
    <property type="match status" value="1"/>
</dbReference>
<proteinExistence type="predicted"/>
<feature type="region of interest" description="Disordered" evidence="3">
    <location>
        <begin position="215"/>
        <end position="252"/>
    </location>
</feature>
<dbReference type="PANTHER" id="PTHR48112:SF22">
    <property type="entry name" value="MITOCHONDRIAL TRANSCRIPTION FACTOR A, ISOFORM B"/>
    <property type="match status" value="1"/>
</dbReference>
<organism evidence="5 6">
    <name type="scientific">Tetrahymena thermophila (strain SB210)</name>
    <dbReference type="NCBI Taxonomy" id="312017"/>
    <lineage>
        <taxon>Eukaryota</taxon>
        <taxon>Sar</taxon>
        <taxon>Alveolata</taxon>
        <taxon>Ciliophora</taxon>
        <taxon>Intramacronucleata</taxon>
        <taxon>Oligohymenophorea</taxon>
        <taxon>Hymenostomatida</taxon>
        <taxon>Tetrahymenina</taxon>
        <taxon>Tetrahymenidae</taxon>
        <taxon>Tetrahymena</taxon>
    </lineage>
</organism>
<evidence type="ECO:0000256" key="2">
    <source>
        <dbReference type="PROSITE-ProRule" id="PRU00267"/>
    </source>
</evidence>
<feature type="compositionally biased region" description="Acidic residues" evidence="3">
    <location>
        <begin position="226"/>
        <end position="243"/>
    </location>
</feature>
<sequence length="252" mass="29172">MSQTMTSEEFMMIIAQKCSVFFKEMHELCDAYSQQVPLKKKTGNKSGVPKNSEIKDPDMPKKPSTAYILYFKNRKEKFLQQYPNFGITEITKLIAKEWSELSREKQIPFLRDAEKAKLDYIERMKEYASKHPGIKVPGEGRRRKNRPQGPLYQDIPVKKDGLLEESSEEEIDELEDEEVDASIQNNNINNNTQVAIQQNNQQNIVKNQQIVVPNNKINGKRRVIQSDDENSEISDAQEDDSFEDQPSKKVKN</sequence>
<dbReference type="GeneID" id="24440663"/>
<evidence type="ECO:0000256" key="1">
    <source>
        <dbReference type="ARBA" id="ARBA00023125"/>
    </source>
</evidence>
<dbReference type="KEGG" id="tet:TTHERM_000784679"/>
<dbReference type="OrthoDB" id="1919336at2759"/>
<dbReference type="Pfam" id="PF00505">
    <property type="entry name" value="HMG_box"/>
    <property type="match status" value="1"/>
</dbReference>
<feature type="DNA-binding region" description="HMG box" evidence="2">
    <location>
        <begin position="60"/>
        <end position="128"/>
    </location>
</feature>
<dbReference type="SMART" id="SM00398">
    <property type="entry name" value="HMG"/>
    <property type="match status" value="1"/>
</dbReference>
<protein>
    <submittedName>
        <fullName evidence="5">High mobility group (HMG) box protein</fullName>
    </submittedName>
</protein>
<evidence type="ECO:0000259" key="4">
    <source>
        <dbReference type="PROSITE" id="PS50118"/>
    </source>
</evidence>
<evidence type="ECO:0000313" key="6">
    <source>
        <dbReference type="Proteomes" id="UP000009168"/>
    </source>
</evidence>
<dbReference type="InterPro" id="IPR036910">
    <property type="entry name" value="HMG_box_dom_sf"/>
</dbReference>
<dbReference type="GO" id="GO:0003677">
    <property type="term" value="F:DNA binding"/>
    <property type="evidence" value="ECO:0007669"/>
    <property type="project" value="UniProtKB-UniRule"/>
</dbReference>
<accession>W7XDB1</accession>
<dbReference type="Gene3D" id="1.10.30.10">
    <property type="entry name" value="High mobility group box domain"/>
    <property type="match status" value="1"/>
</dbReference>
<dbReference type="PROSITE" id="PS50118">
    <property type="entry name" value="HMG_BOX_2"/>
    <property type="match status" value="1"/>
</dbReference>
<feature type="domain" description="HMG box" evidence="4">
    <location>
        <begin position="60"/>
        <end position="128"/>
    </location>
</feature>
<name>W7XDB1_TETTS</name>
<dbReference type="EMBL" id="GG662770">
    <property type="protein sequence ID" value="EWS75512.1"/>
    <property type="molecule type" value="Genomic_DNA"/>
</dbReference>
<feature type="region of interest" description="Disordered" evidence="3">
    <location>
        <begin position="40"/>
        <end position="60"/>
    </location>
</feature>
<dbReference type="InterPro" id="IPR009071">
    <property type="entry name" value="HMG_box_dom"/>
</dbReference>
<dbReference type="SUPFAM" id="SSF47095">
    <property type="entry name" value="HMG-box"/>
    <property type="match status" value="1"/>
</dbReference>
<evidence type="ECO:0000256" key="3">
    <source>
        <dbReference type="SAM" id="MobiDB-lite"/>
    </source>
</evidence>
<gene>
    <name evidence="5" type="ORF">TTHERM_000784679</name>
</gene>
<dbReference type="STRING" id="312017.W7XDB1"/>
<evidence type="ECO:0000313" key="5">
    <source>
        <dbReference type="EMBL" id="EWS75512.1"/>
    </source>
</evidence>
<keyword evidence="2" id="KW-0539">Nucleus</keyword>
<reference evidence="6" key="1">
    <citation type="journal article" date="2006" name="PLoS Biol.">
        <title>Macronuclear genome sequence of the ciliate Tetrahymena thermophila, a model eukaryote.</title>
        <authorList>
            <person name="Eisen J.A."/>
            <person name="Coyne R.S."/>
            <person name="Wu M."/>
            <person name="Wu D."/>
            <person name="Thiagarajan M."/>
            <person name="Wortman J.R."/>
            <person name="Badger J.H."/>
            <person name="Ren Q."/>
            <person name="Amedeo P."/>
            <person name="Jones K.M."/>
            <person name="Tallon L.J."/>
            <person name="Delcher A.L."/>
            <person name="Salzberg S.L."/>
            <person name="Silva J.C."/>
            <person name="Haas B.J."/>
            <person name="Majoros W.H."/>
            <person name="Farzad M."/>
            <person name="Carlton J.M."/>
            <person name="Smith R.K. Jr."/>
            <person name="Garg J."/>
            <person name="Pearlman R.E."/>
            <person name="Karrer K.M."/>
            <person name="Sun L."/>
            <person name="Manning G."/>
            <person name="Elde N.C."/>
            <person name="Turkewitz A.P."/>
            <person name="Asai D.J."/>
            <person name="Wilkes D.E."/>
            <person name="Wang Y."/>
            <person name="Cai H."/>
            <person name="Collins K."/>
            <person name="Stewart B.A."/>
            <person name="Lee S.R."/>
            <person name="Wilamowska K."/>
            <person name="Weinberg Z."/>
            <person name="Ruzzo W.L."/>
            <person name="Wloga D."/>
            <person name="Gaertig J."/>
            <person name="Frankel J."/>
            <person name="Tsao C.-C."/>
            <person name="Gorovsky M.A."/>
            <person name="Keeling P.J."/>
            <person name="Waller R.F."/>
            <person name="Patron N.J."/>
            <person name="Cherry J.M."/>
            <person name="Stover N.A."/>
            <person name="Krieger C.J."/>
            <person name="del Toro C."/>
            <person name="Ryder H.F."/>
            <person name="Williamson S.C."/>
            <person name="Barbeau R.A."/>
            <person name="Hamilton E.P."/>
            <person name="Orias E."/>
        </authorList>
    </citation>
    <scope>NUCLEOTIDE SEQUENCE [LARGE SCALE GENOMIC DNA]</scope>
    <source>
        <strain evidence="6">SB210</strain>
    </source>
</reference>
<dbReference type="InterPro" id="IPR050342">
    <property type="entry name" value="HMGB"/>
</dbReference>
<keyword evidence="6" id="KW-1185">Reference proteome</keyword>
<dbReference type="RefSeq" id="XP_012651981.1">
    <property type="nucleotide sequence ID" value="XM_012796527.1"/>
</dbReference>
<dbReference type="GO" id="GO:0005634">
    <property type="term" value="C:nucleus"/>
    <property type="evidence" value="ECO:0007669"/>
    <property type="project" value="UniProtKB-UniRule"/>
</dbReference>
<dbReference type="AlphaFoldDB" id="W7XDB1"/>
<dbReference type="InParanoid" id="W7XDB1"/>
<keyword evidence="1 2" id="KW-0238">DNA-binding</keyword>
<feature type="region of interest" description="Disordered" evidence="3">
    <location>
        <begin position="131"/>
        <end position="170"/>
    </location>
</feature>
<dbReference type="Proteomes" id="UP000009168">
    <property type="component" value="Unassembled WGS sequence"/>
</dbReference>